<name>A0ABD0VWC0_DENTH</name>
<protein>
    <submittedName>
        <fullName evidence="1">Uncharacterized protein</fullName>
    </submittedName>
</protein>
<gene>
    <name evidence="1" type="ORF">M5K25_002965</name>
</gene>
<keyword evidence="2" id="KW-1185">Reference proteome</keyword>
<organism evidence="1 2">
    <name type="scientific">Dendrobium thyrsiflorum</name>
    <name type="common">Pinecone-like raceme dendrobium</name>
    <name type="synonym">Orchid</name>
    <dbReference type="NCBI Taxonomy" id="117978"/>
    <lineage>
        <taxon>Eukaryota</taxon>
        <taxon>Viridiplantae</taxon>
        <taxon>Streptophyta</taxon>
        <taxon>Embryophyta</taxon>
        <taxon>Tracheophyta</taxon>
        <taxon>Spermatophyta</taxon>
        <taxon>Magnoliopsida</taxon>
        <taxon>Liliopsida</taxon>
        <taxon>Asparagales</taxon>
        <taxon>Orchidaceae</taxon>
        <taxon>Epidendroideae</taxon>
        <taxon>Malaxideae</taxon>
        <taxon>Dendrobiinae</taxon>
        <taxon>Dendrobium</taxon>
    </lineage>
</organism>
<evidence type="ECO:0000313" key="1">
    <source>
        <dbReference type="EMBL" id="KAL0926721.1"/>
    </source>
</evidence>
<reference evidence="1 2" key="1">
    <citation type="journal article" date="2024" name="Plant Biotechnol. J.">
        <title>Dendrobium thyrsiflorum genome and its molecular insights into genes involved in important horticultural traits.</title>
        <authorList>
            <person name="Chen B."/>
            <person name="Wang J.Y."/>
            <person name="Zheng P.J."/>
            <person name="Li K.L."/>
            <person name="Liang Y.M."/>
            <person name="Chen X.F."/>
            <person name="Zhang C."/>
            <person name="Zhao X."/>
            <person name="He X."/>
            <person name="Zhang G.Q."/>
            <person name="Liu Z.J."/>
            <person name="Xu Q."/>
        </authorList>
    </citation>
    <scope>NUCLEOTIDE SEQUENCE [LARGE SCALE GENOMIC DNA]</scope>
    <source>
        <strain evidence="1">GZMU011</strain>
    </source>
</reference>
<comment type="caution">
    <text evidence="1">The sequence shown here is derived from an EMBL/GenBank/DDBJ whole genome shotgun (WGS) entry which is preliminary data.</text>
</comment>
<accession>A0ABD0VWC0</accession>
<proteinExistence type="predicted"/>
<sequence>MAQILASVPRIIPKFHRRQLTFGCCGKEEEEEEDNMHSRPPPTLRKFFALSSRFLLQISLSLSLSIPNHSQRKDETALTFNLVGKVERAGLAHSIGTAYLTFREEAEEEIAK</sequence>
<dbReference type="Proteomes" id="UP001552299">
    <property type="component" value="Unassembled WGS sequence"/>
</dbReference>
<evidence type="ECO:0000313" key="2">
    <source>
        <dbReference type="Proteomes" id="UP001552299"/>
    </source>
</evidence>
<dbReference type="EMBL" id="JANQDX010000003">
    <property type="protein sequence ID" value="KAL0926721.1"/>
    <property type="molecule type" value="Genomic_DNA"/>
</dbReference>
<dbReference type="AlphaFoldDB" id="A0ABD0VWC0"/>